<dbReference type="RefSeq" id="XP_041158683.1">
    <property type="nucleotide sequence ID" value="XM_041303271.1"/>
</dbReference>
<keyword evidence="2" id="KW-1133">Transmembrane helix</keyword>
<evidence type="ECO:0000313" key="4">
    <source>
        <dbReference type="Proteomes" id="UP000719766"/>
    </source>
</evidence>
<evidence type="ECO:0000256" key="2">
    <source>
        <dbReference type="SAM" id="Phobius"/>
    </source>
</evidence>
<dbReference type="OrthoDB" id="2646930at2759"/>
<evidence type="ECO:0000313" key="3">
    <source>
        <dbReference type="EMBL" id="KAG1791984.1"/>
    </source>
</evidence>
<gene>
    <name evidence="3" type="ORF">HD556DRAFT_1382045</name>
</gene>
<feature type="transmembrane region" description="Helical" evidence="2">
    <location>
        <begin position="231"/>
        <end position="250"/>
    </location>
</feature>
<feature type="transmembrane region" description="Helical" evidence="2">
    <location>
        <begin position="98"/>
        <end position="116"/>
    </location>
</feature>
<reference evidence="3" key="1">
    <citation type="journal article" date="2020" name="New Phytol.">
        <title>Comparative genomics reveals dynamic genome evolution in host specialist ectomycorrhizal fungi.</title>
        <authorList>
            <person name="Lofgren L.A."/>
            <person name="Nguyen N.H."/>
            <person name="Vilgalys R."/>
            <person name="Ruytinx J."/>
            <person name="Liao H.L."/>
            <person name="Branco S."/>
            <person name="Kuo A."/>
            <person name="LaButti K."/>
            <person name="Lipzen A."/>
            <person name="Andreopoulos W."/>
            <person name="Pangilinan J."/>
            <person name="Riley R."/>
            <person name="Hundley H."/>
            <person name="Na H."/>
            <person name="Barry K."/>
            <person name="Grigoriev I.V."/>
            <person name="Stajich J.E."/>
            <person name="Kennedy P.G."/>
        </authorList>
    </citation>
    <scope>NUCLEOTIDE SEQUENCE</scope>
    <source>
        <strain evidence="3">S12</strain>
    </source>
</reference>
<keyword evidence="4" id="KW-1185">Reference proteome</keyword>
<proteinExistence type="predicted"/>
<sequence length="251" mass="28491">MSQRTYQPLHTDNPSTPGEKDDRKAQSPAGIIYFLLTPYPLRSQFQEIPSRKSCDTVTQEEFIACLERIKDAIKDNLANEELINDPAEVVLDRLAVSLDWMLITAVIFMIMSMSYLRSPAFAALGDAKTHELYQKLVEITNDKAMNDIFLRLLAQTPETPLYTFSRGLVQTSVLSSCLFAFLAILGKLFIGRNGLYLDISSRRKSPKQFFFRPSPFVSSWLMLFLKPLPNIFILNQLLLGTAFVIAHYLAL</sequence>
<dbReference type="EMBL" id="JABBWE010000039">
    <property type="protein sequence ID" value="KAG1791984.1"/>
    <property type="molecule type" value="Genomic_DNA"/>
</dbReference>
<name>A0A9P7ALI2_9AGAM</name>
<keyword evidence="2" id="KW-0472">Membrane</keyword>
<protein>
    <submittedName>
        <fullName evidence="3">Uncharacterized protein</fullName>
    </submittedName>
</protein>
<organism evidence="3 4">
    <name type="scientific">Suillus plorans</name>
    <dbReference type="NCBI Taxonomy" id="116603"/>
    <lineage>
        <taxon>Eukaryota</taxon>
        <taxon>Fungi</taxon>
        <taxon>Dikarya</taxon>
        <taxon>Basidiomycota</taxon>
        <taxon>Agaricomycotina</taxon>
        <taxon>Agaricomycetes</taxon>
        <taxon>Agaricomycetidae</taxon>
        <taxon>Boletales</taxon>
        <taxon>Suillineae</taxon>
        <taxon>Suillaceae</taxon>
        <taxon>Suillus</taxon>
    </lineage>
</organism>
<accession>A0A9P7ALI2</accession>
<keyword evidence="2" id="KW-0812">Transmembrane</keyword>
<evidence type="ECO:0000256" key="1">
    <source>
        <dbReference type="SAM" id="MobiDB-lite"/>
    </source>
</evidence>
<dbReference type="GeneID" id="64597035"/>
<comment type="caution">
    <text evidence="3">The sequence shown here is derived from an EMBL/GenBank/DDBJ whole genome shotgun (WGS) entry which is preliminary data.</text>
</comment>
<dbReference type="AlphaFoldDB" id="A0A9P7ALI2"/>
<feature type="compositionally biased region" description="Polar residues" evidence="1">
    <location>
        <begin position="1"/>
        <end position="16"/>
    </location>
</feature>
<feature type="transmembrane region" description="Helical" evidence="2">
    <location>
        <begin position="168"/>
        <end position="189"/>
    </location>
</feature>
<dbReference type="Proteomes" id="UP000719766">
    <property type="component" value="Unassembled WGS sequence"/>
</dbReference>
<feature type="region of interest" description="Disordered" evidence="1">
    <location>
        <begin position="1"/>
        <end position="25"/>
    </location>
</feature>